<keyword evidence="7" id="KW-1185">Reference proteome</keyword>
<dbReference type="Gene3D" id="1.10.10.10">
    <property type="entry name" value="Winged helix-like DNA-binding domain superfamily/Winged helix DNA-binding domain"/>
    <property type="match status" value="1"/>
</dbReference>
<dbReference type="KEGG" id="pmai:CF386_09875"/>
<dbReference type="FunFam" id="1.10.10.10:FF:000279">
    <property type="entry name" value="Transcriptional regulator, ArsR family"/>
    <property type="match status" value="1"/>
</dbReference>
<reference evidence="6 7" key="1">
    <citation type="journal article" date="2016" name="Int. J. Syst. Evol. Microbiol.">
        <title>Paraphotobacterium marinum gen. nov., sp. nov., a member of the family Vibrionaceae, isolated from surface seawater.</title>
        <authorList>
            <person name="Huang Z."/>
            <person name="Dong C."/>
            <person name="Shao Z."/>
        </authorList>
    </citation>
    <scope>NUCLEOTIDE SEQUENCE [LARGE SCALE GENOMIC DNA]</scope>
    <source>
        <strain evidence="6 7">NSCS20N07D</strain>
    </source>
</reference>
<evidence type="ECO:0000256" key="1">
    <source>
        <dbReference type="ARBA" id="ARBA00022849"/>
    </source>
</evidence>
<dbReference type="PANTHER" id="PTHR33154:SF18">
    <property type="entry name" value="ARSENICAL RESISTANCE OPERON REPRESSOR"/>
    <property type="match status" value="1"/>
</dbReference>
<sequence>MNPRIFFKCLADDTRLKSLLIISNLGEVCVCDLTNALQVEQPKISRHLAELRKCKLVTDNRKGKWVYYKINSDLPEWAQNILTLTLKNNSDYIKDNLKHISNCNN</sequence>
<evidence type="ECO:0000256" key="3">
    <source>
        <dbReference type="ARBA" id="ARBA00023125"/>
    </source>
</evidence>
<dbReference type="Proteomes" id="UP000242175">
    <property type="component" value="Chromosome small"/>
</dbReference>
<dbReference type="EMBL" id="CP022356">
    <property type="protein sequence ID" value="ASK79361.1"/>
    <property type="molecule type" value="Genomic_DNA"/>
</dbReference>
<keyword evidence="3" id="KW-0238">DNA-binding</keyword>
<dbReference type="InterPro" id="IPR051081">
    <property type="entry name" value="HTH_MetalResp_TranReg"/>
</dbReference>
<proteinExistence type="predicted"/>
<dbReference type="PROSITE" id="PS50987">
    <property type="entry name" value="HTH_ARSR_2"/>
    <property type="match status" value="1"/>
</dbReference>
<dbReference type="AlphaFoldDB" id="A0A220VGD4"/>
<dbReference type="GO" id="GO:0003700">
    <property type="term" value="F:DNA-binding transcription factor activity"/>
    <property type="evidence" value="ECO:0007669"/>
    <property type="project" value="InterPro"/>
</dbReference>
<dbReference type="PRINTS" id="PR00778">
    <property type="entry name" value="HTHARSR"/>
</dbReference>
<organism evidence="6 7">
    <name type="scientific">Paraphotobacterium marinum</name>
    <dbReference type="NCBI Taxonomy" id="1755811"/>
    <lineage>
        <taxon>Bacteria</taxon>
        <taxon>Pseudomonadati</taxon>
        <taxon>Pseudomonadota</taxon>
        <taxon>Gammaproteobacteria</taxon>
        <taxon>Vibrionales</taxon>
        <taxon>Vibrionaceae</taxon>
        <taxon>Paraphotobacterium</taxon>
    </lineage>
</organism>
<evidence type="ECO:0000256" key="2">
    <source>
        <dbReference type="ARBA" id="ARBA00023015"/>
    </source>
</evidence>
<feature type="domain" description="HTH arsR-type" evidence="5">
    <location>
        <begin position="1"/>
        <end position="89"/>
    </location>
</feature>
<dbReference type="SUPFAM" id="SSF46785">
    <property type="entry name" value="Winged helix' DNA-binding domain"/>
    <property type="match status" value="1"/>
</dbReference>
<gene>
    <name evidence="6" type="ORF">CF386_09875</name>
</gene>
<dbReference type="InterPro" id="IPR011991">
    <property type="entry name" value="ArsR-like_HTH"/>
</dbReference>
<evidence type="ECO:0000313" key="6">
    <source>
        <dbReference type="EMBL" id="ASK79361.1"/>
    </source>
</evidence>
<dbReference type="NCBIfam" id="NF033788">
    <property type="entry name" value="HTH_metalloreg"/>
    <property type="match status" value="1"/>
</dbReference>
<evidence type="ECO:0000259" key="5">
    <source>
        <dbReference type="PROSITE" id="PS50987"/>
    </source>
</evidence>
<dbReference type="GO" id="GO:0046685">
    <property type="term" value="P:response to arsenic-containing substance"/>
    <property type="evidence" value="ECO:0007669"/>
    <property type="project" value="UniProtKB-KW"/>
</dbReference>
<dbReference type="InterPro" id="IPR036390">
    <property type="entry name" value="WH_DNA-bd_sf"/>
</dbReference>
<dbReference type="CDD" id="cd00090">
    <property type="entry name" value="HTH_ARSR"/>
    <property type="match status" value="1"/>
</dbReference>
<dbReference type="SMART" id="SM00418">
    <property type="entry name" value="HTH_ARSR"/>
    <property type="match status" value="1"/>
</dbReference>
<keyword evidence="1" id="KW-0059">Arsenical resistance</keyword>
<dbReference type="PANTHER" id="PTHR33154">
    <property type="entry name" value="TRANSCRIPTIONAL REGULATOR, ARSR FAMILY"/>
    <property type="match status" value="1"/>
</dbReference>
<dbReference type="InterPro" id="IPR001845">
    <property type="entry name" value="HTH_ArsR_DNA-bd_dom"/>
</dbReference>
<name>A0A220VGD4_9GAMM</name>
<dbReference type="OrthoDB" id="9793058at2"/>
<keyword evidence="4" id="KW-0804">Transcription</keyword>
<dbReference type="GO" id="GO:0003677">
    <property type="term" value="F:DNA binding"/>
    <property type="evidence" value="ECO:0007669"/>
    <property type="project" value="UniProtKB-KW"/>
</dbReference>
<accession>A0A220VGD4</accession>
<dbReference type="NCBIfam" id="NF007528">
    <property type="entry name" value="PRK10141.1"/>
    <property type="match status" value="1"/>
</dbReference>
<dbReference type="InterPro" id="IPR036388">
    <property type="entry name" value="WH-like_DNA-bd_sf"/>
</dbReference>
<dbReference type="RefSeq" id="WP_089074269.1">
    <property type="nucleotide sequence ID" value="NZ_CBCSAM010000004.1"/>
</dbReference>
<evidence type="ECO:0000256" key="4">
    <source>
        <dbReference type="ARBA" id="ARBA00023163"/>
    </source>
</evidence>
<evidence type="ECO:0000313" key="7">
    <source>
        <dbReference type="Proteomes" id="UP000242175"/>
    </source>
</evidence>
<dbReference type="Pfam" id="PF01022">
    <property type="entry name" value="HTH_5"/>
    <property type="match status" value="1"/>
</dbReference>
<keyword evidence="2" id="KW-0805">Transcription regulation</keyword>
<protein>
    <submittedName>
        <fullName evidence="6">Transcriptional regulator</fullName>
    </submittedName>
</protein>